<evidence type="ECO:0000256" key="2">
    <source>
        <dbReference type="ARBA" id="ARBA00009774"/>
    </source>
</evidence>
<dbReference type="PANTHER" id="PTHR43588:SF1">
    <property type="entry name" value="COBALT-PRECORRIN-8 METHYLMUTASE"/>
    <property type="match status" value="1"/>
</dbReference>
<dbReference type="Pfam" id="PF02570">
    <property type="entry name" value="CbiC"/>
    <property type="match status" value="1"/>
</dbReference>
<feature type="domain" description="Cobalamin biosynthesis precorrin-8X methylmutase CobH/CbiC" evidence="5">
    <location>
        <begin position="15"/>
        <end position="197"/>
    </location>
</feature>
<evidence type="ECO:0000313" key="6">
    <source>
        <dbReference type="EMBL" id="OFV65794.1"/>
    </source>
</evidence>
<comment type="similarity">
    <text evidence="2">Belongs to the CobH/CbiC family.</text>
</comment>
<reference evidence="6" key="1">
    <citation type="submission" date="2016-05" db="EMBL/GenBank/DDBJ databases">
        <title>Microbial consortia oxidize butane by reversing methanogenesis.</title>
        <authorList>
            <person name="Laso-Perez R."/>
            <person name="Richter M."/>
            <person name="Wegener G."/>
            <person name="Musat F."/>
        </authorList>
    </citation>
    <scope>NUCLEOTIDE SEQUENCE [LARGE SCALE GENOMIC DNA]</scope>
    <source>
        <strain evidence="6">BOX1</strain>
    </source>
</reference>
<dbReference type="InterPro" id="IPR003722">
    <property type="entry name" value="Cbl_synth_CobH/CbiC"/>
</dbReference>
<dbReference type="SUPFAM" id="SSF63965">
    <property type="entry name" value="Precorrin-8X methylmutase CbiC/CobH"/>
    <property type="match status" value="1"/>
</dbReference>
<keyword evidence="3" id="KW-0169">Cobalamin biosynthesis</keyword>
<accession>A0A1F2P3N1</accession>
<keyword evidence="4 6" id="KW-0413">Isomerase</keyword>
<evidence type="ECO:0000256" key="1">
    <source>
        <dbReference type="ARBA" id="ARBA00004953"/>
    </source>
</evidence>
<dbReference type="PANTHER" id="PTHR43588">
    <property type="entry name" value="COBALT-PRECORRIN-8 METHYLMUTASE"/>
    <property type="match status" value="1"/>
</dbReference>
<dbReference type="EMBL" id="LYOR01000006">
    <property type="protein sequence ID" value="OFV65794.1"/>
    <property type="molecule type" value="Genomic_DNA"/>
</dbReference>
<gene>
    <name evidence="6" type="ORF">SBU_001203</name>
</gene>
<dbReference type="UniPathway" id="UPA00148"/>
<evidence type="ECO:0000256" key="4">
    <source>
        <dbReference type="ARBA" id="ARBA00023235"/>
    </source>
</evidence>
<dbReference type="GO" id="GO:0009236">
    <property type="term" value="P:cobalamin biosynthetic process"/>
    <property type="evidence" value="ECO:0007669"/>
    <property type="project" value="UniProtKB-UniPathway"/>
</dbReference>
<comment type="caution">
    <text evidence="6">The sequence shown here is derived from an EMBL/GenBank/DDBJ whole genome shotgun (WGS) entry which is preliminary data.</text>
</comment>
<proteinExistence type="inferred from homology"/>
<comment type="pathway">
    <text evidence="1">Cofactor biosynthesis; adenosylcobalamin biosynthesis.</text>
</comment>
<keyword evidence="7" id="KW-1185">Reference proteome</keyword>
<dbReference type="InterPro" id="IPR036588">
    <property type="entry name" value="CobH/CbiC_sf"/>
</dbReference>
<dbReference type="PATRIC" id="fig|1839936.3.peg.1218"/>
<dbReference type="Gene3D" id="3.40.50.10230">
    <property type="entry name" value="Cobalamin biosynthesis CobH/CbiC, precorrin-8X methylmutase"/>
    <property type="match status" value="1"/>
</dbReference>
<evidence type="ECO:0000256" key="3">
    <source>
        <dbReference type="ARBA" id="ARBA00022573"/>
    </source>
</evidence>
<evidence type="ECO:0000259" key="5">
    <source>
        <dbReference type="Pfam" id="PF02570"/>
    </source>
</evidence>
<dbReference type="GO" id="GO:0016993">
    <property type="term" value="F:precorrin-8X methylmutase activity"/>
    <property type="evidence" value="ECO:0007669"/>
    <property type="project" value="InterPro"/>
</dbReference>
<organism evidence="6 7">
    <name type="scientific">Candidatus Syntropharchaeum butanivorans</name>
    <dbReference type="NCBI Taxonomy" id="1839936"/>
    <lineage>
        <taxon>Archaea</taxon>
        <taxon>Methanobacteriati</taxon>
        <taxon>Methanobacteriota</taxon>
        <taxon>Stenosarchaea group</taxon>
        <taxon>Methanomicrobia</taxon>
        <taxon>Methanosarcinales</taxon>
        <taxon>ANME-2 cluster</taxon>
        <taxon>Candidatus Syntropharchaeum</taxon>
    </lineage>
</organism>
<dbReference type="AlphaFoldDB" id="A0A1F2P3N1"/>
<protein>
    <submittedName>
        <fullName evidence="6">Precorrin isomerase</fullName>
    </submittedName>
</protein>
<sequence length="203" mass="21941">MSNDLGARTDEAARISRLSREIAREIVGDETDEDRIRQRVVIATGDPAFKDLLIFKNNPVERGIEAIRSRCDIYTDIRMVKVGITSKGHECEIRTFLDHEPEENSSLTRTAAGVFAVGDALNSSIVVIGNAPSATMALCELIEGGIKPALVIATPVGFVNAAESKEWVRRLDIPSITSVGTRGGTPVAVAVVNELVRISVEKD</sequence>
<evidence type="ECO:0000313" key="7">
    <source>
        <dbReference type="Proteomes" id="UP000185779"/>
    </source>
</evidence>
<name>A0A1F2P3N1_9EURY</name>
<dbReference type="Proteomes" id="UP000185779">
    <property type="component" value="Unassembled WGS sequence"/>
</dbReference>
<dbReference type="STRING" id="1839936.SBU_001203"/>